<dbReference type="SUPFAM" id="SSF49452">
    <property type="entry name" value="Starch-binding domain-like"/>
    <property type="match status" value="3"/>
</dbReference>
<dbReference type="PROSITE" id="PS50106">
    <property type="entry name" value="PDZ"/>
    <property type="match status" value="1"/>
</dbReference>
<keyword evidence="5" id="KW-1185">Reference proteome</keyword>
<dbReference type="SUPFAM" id="SSF49464">
    <property type="entry name" value="Carboxypeptidase regulatory domain-like"/>
    <property type="match status" value="3"/>
</dbReference>
<evidence type="ECO:0000259" key="3">
    <source>
        <dbReference type="PROSITE" id="PS50106"/>
    </source>
</evidence>
<proteinExistence type="predicted"/>
<reference evidence="4 5" key="1">
    <citation type="journal article" date="2007" name="Nat. Biotechnol.">
        <title>Complete genome sequence of the myxobacterium Sorangium cellulosum.</title>
        <authorList>
            <person name="Schneiker S."/>
            <person name="Perlova O."/>
            <person name="Kaiser O."/>
            <person name="Gerth K."/>
            <person name="Alici A."/>
            <person name="Altmeyer M.O."/>
            <person name="Bartels D."/>
            <person name="Bekel T."/>
            <person name="Beyer S."/>
            <person name="Bode E."/>
            <person name="Bode H.B."/>
            <person name="Bolten C.J."/>
            <person name="Choudhuri J.V."/>
            <person name="Doss S."/>
            <person name="Elnakady Y.A."/>
            <person name="Frank B."/>
            <person name="Gaigalat L."/>
            <person name="Goesmann A."/>
            <person name="Groeger C."/>
            <person name="Gross F."/>
            <person name="Jelsbak L."/>
            <person name="Jelsbak L."/>
            <person name="Kalinowski J."/>
            <person name="Kegler C."/>
            <person name="Knauber T."/>
            <person name="Konietzny S."/>
            <person name="Kopp M."/>
            <person name="Krause L."/>
            <person name="Krug D."/>
            <person name="Linke B."/>
            <person name="Mahmud T."/>
            <person name="Martinez-Arias R."/>
            <person name="McHardy A.C."/>
            <person name="Merai M."/>
            <person name="Meyer F."/>
            <person name="Mormann S."/>
            <person name="Munoz-Dorado J."/>
            <person name="Perez J."/>
            <person name="Pradella S."/>
            <person name="Rachid S."/>
            <person name="Raddatz G."/>
            <person name="Rosenau F."/>
            <person name="Rueckert C."/>
            <person name="Sasse F."/>
            <person name="Scharfe M."/>
            <person name="Schuster S.C."/>
            <person name="Suen G."/>
            <person name="Treuner-Lange A."/>
            <person name="Velicer G.J."/>
            <person name="Vorholter F.-J."/>
            <person name="Weissman K.J."/>
            <person name="Welch R.D."/>
            <person name="Wenzel S.C."/>
            <person name="Whitworth D.E."/>
            <person name="Wilhelm S."/>
            <person name="Wittmann C."/>
            <person name="Bloecker H."/>
            <person name="Puehler A."/>
            <person name="Mueller R."/>
        </authorList>
    </citation>
    <scope>NUCLEOTIDE SEQUENCE [LARGE SCALE GENOMIC DNA]</scope>
    <source>
        <strain evidence="5">So ce56</strain>
    </source>
</reference>
<keyword evidence="2" id="KW-1133">Transmembrane helix</keyword>
<dbReference type="GO" id="GO:0030246">
    <property type="term" value="F:carbohydrate binding"/>
    <property type="evidence" value="ECO:0007669"/>
    <property type="project" value="InterPro"/>
</dbReference>
<dbReference type="InterPro" id="IPR013784">
    <property type="entry name" value="Carb-bd-like_fold"/>
</dbReference>
<evidence type="ECO:0000256" key="2">
    <source>
        <dbReference type="SAM" id="Phobius"/>
    </source>
</evidence>
<gene>
    <name evidence="4" type="ordered locus">sce8175</name>
</gene>
<dbReference type="SUPFAM" id="SSF49478">
    <property type="entry name" value="Cna protein B-type domain"/>
    <property type="match status" value="1"/>
</dbReference>
<dbReference type="Pfam" id="PF17820">
    <property type="entry name" value="PDZ_6"/>
    <property type="match status" value="1"/>
</dbReference>
<dbReference type="RefSeq" id="WP_012240784.1">
    <property type="nucleotide sequence ID" value="NC_010162.1"/>
</dbReference>
<dbReference type="HOGENOM" id="CLU_299942_0_0_7"/>
<dbReference type="STRING" id="448385.sce8175"/>
<dbReference type="Gene3D" id="2.30.42.10">
    <property type="match status" value="1"/>
</dbReference>
<dbReference type="InterPro" id="IPR008969">
    <property type="entry name" value="CarboxyPept-like_regulatory"/>
</dbReference>
<evidence type="ECO:0000313" key="5">
    <source>
        <dbReference type="Proteomes" id="UP000002139"/>
    </source>
</evidence>
<keyword evidence="2" id="KW-0472">Membrane</keyword>
<dbReference type="SMART" id="SM00228">
    <property type="entry name" value="PDZ"/>
    <property type="match status" value="1"/>
</dbReference>
<dbReference type="Pfam" id="PF13620">
    <property type="entry name" value="CarboxypepD_reg"/>
    <property type="match status" value="4"/>
</dbReference>
<organism evidence="4 5">
    <name type="scientific">Sorangium cellulosum (strain So ce56)</name>
    <name type="common">Polyangium cellulosum (strain So ce56)</name>
    <dbReference type="NCBI Taxonomy" id="448385"/>
    <lineage>
        <taxon>Bacteria</taxon>
        <taxon>Pseudomonadati</taxon>
        <taxon>Myxococcota</taxon>
        <taxon>Polyangia</taxon>
        <taxon>Polyangiales</taxon>
        <taxon>Polyangiaceae</taxon>
        <taxon>Sorangium</taxon>
    </lineage>
</organism>
<dbReference type="KEGG" id="scl:sce8175"/>
<dbReference type="Gene3D" id="2.60.40.1120">
    <property type="entry name" value="Carboxypeptidase-like, regulatory domain"/>
    <property type="match status" value="3"/>
</dbReference>
<feature type="region of interest" description="Disordered" evidence="1">
    <location>
        <begin position="1"/>
        <end position="24"/>
    </location>
</feature>
<evidence type="ECO:0000256" key="1">
    <source>
        <dbReference type="SAM" id="MobiDB-lite"/>
    </source>
</evidence>
<protein>
    <recommendedName>
        <fullName evidence="3">PDZ domain-containing protein</fullName>
    </recommendedName>
</protein>
<dbReference type="InterPro" id="IPR036034">
    <property type="entry name" value="PDZ_sf"/>
</dbReference>
<feature type="domain" description="PDZ" evidence="3">
    <location>
        <begin position="906"/>
        <end position="980"/>
    </location>
</feature>
<dbReference type="eggNOG" id="COG4932">
    <property type="taxonomic scope" value="Bacteria"/>
</dbReference>
<accession>A9FMN7</accession>
<dbReference type="SUPFAM" id="SSF50156">
    <property type="entry name" value="PDZ domain-like"/>
    <property type="match status" value="1"/>
</dbReference>
<sequence length="999" mass="105242">MAEQDKQPAAEQDERPAAEADRADRRSRLDAVLAAIAALVCFLAATTLRDLGPRFLPRAPIPAPPVPAWVEGRAAELTATVRDEQGRPLKDAAVRVFAMREDRAYFAGELKTDPSGEARFAGLPSGEAWIMAYGAERARASTRVALEPGPRAVELVLRPAKVLDVLVVDEAERPIDGAEVTVATADPLPFVATTAEGGRARFDRLGAAPYVVRASALGFEDTVRTGIVPGPAPLRLRMDRLGALTVRVVDAEGQPADGATVLAAGTGLWPARSTTTDATGAARIAGLRDGVYDLKARRGAAVSATALAVPVRRGEGKEVKLVLGPGRHVRLLVTDGDGEDAPPVKGANVVLVEQGLSAFPLHGRTGDDGSVTLGPIAPGYASASALSAGFVPRNAVQVDAGATEVRIPLLRGGALVGEVVDDRGYPVPGATIEVVGADAEGMPIDETTAMSEFRDEHFERALPGPAPLIPAGELGVMPGPIPDLPRGDAVLPAASVRSGEPWVTRADGTFRAEPVTPGRVHAIVRHPEYVETPSEIVTLQPGGEAHVRVVMRQGGLLEGRVLEEDRKPVAGARVELAATAGSLERVTYSADDGTFAFAAVPDEVLVSVSRAESPGDVVARLVVEVPERDRKEIEVVLPKVREAVAIHVADDRGYPLDRVEVRVLSLDVAVPLRKTLFTDDDGDALLPDAAGLPLRLSLVRSGKSPRVEQVGAAPKELRLEMGAALKATGTVTGRGGRERLEGARITLFSTTGPRRATSDAEGAFTLNDLAPGQFRVTLSRDGYAPATLRVTIAGDPDRPTDLGRIDLSEAGEVAGQVVDQRGDAVAGARVARDRVPTYLPLGPLPPGVVTTDRDGRFQLGGLPEGTAIIEAYSADLGRAESQPVQVRAGRTTERVRIALPGDGARQDPKGAGSLAVTLGEERRTVTVVSVPPASEAEEAGIEPGDRLLSVNGVEVRSIEEARRRLTGPLSEDVVVLLARDGDRGEARWLTRVRRERVRR</sequence>
<dbReference type="OrthoDB" id="110801at2"/>
<dbReference type="AlphaFoldDB" id="A9FMN7"/>
<feature type="transmembrane region" description="Helical" evidence="2">
    <location>
        <begin position="31"/>
        <end position="48"/>
    </location>
</feature>
<dbReference type="InterPro" id="IPR041489">
    <property type="entry name" value="PDZ_6"/>
</dbReference>
<evidence type="ECO:0000313" key="4">
    <source>
        <dbReference type="EMBL" id="CAN98345.1"/>
    </source>
</evidence>
<keyword evidence="2" id="KW-0812">Transmembrane</keyword>
<dbReference type="InterPro" id="IPR001478">
    <property type="entry name" value="PDZ"/>
</dbReference>
<dbReference type="EMBL" id="AM746676">
    <property type="protein sequence ID" value="CAN98345.1"/>
    <property type="molecule type" value="Genomic_DNA"/>
</dbReference>
<dbReference type="Proteomes" id="UP000002139">
    <property type="component" value="Chromosome"/>
</dbReference>
<name>A9FMN7_SORC5</name>
<dbReference type="BioCyc" id="SCEL448385:SCE_RS41875-MONOMER"/>